<reference evidence="3" key="1">
    <citation type="journal article" date="2003" name="Nat. Genet.">
        <title>Comparative analysis of the genome sequences of Bordetella pertussis, Bordetella parapertussis and Bordetella bronchiseptica.</title>
        <authorList>
            <person name="Parkhill J."/>
            <person name="Sebaihia M."/>
            <person name="Preston A."/>
            <person name="Murphy L.D."/>
            <person name="Thomson N.R."/>
            <person name="Harris D.E."/>
            <person name="Holden M.T.G."/>
            <person name="Churcher C.M."/>
            <person name="Bentley S.D."/>
            <person name="Mungall K.L."/>
            <person name="Cerdeno-Tarraga A.-M."/>
            <person name="Temple L."/>
            <person name="James K.D."/>
            <person name="Harris B."/>
            <person name="Quail M.A."/>
            <person name="Achtman M."/>
            <person name="Atkin R."/>
            <person name="Baker S."/>
            <person name="Basham D."/>
            <person name="Bason N."/>
            <person name="Cherevach I."/>
            <person name="Chillingworth T."/>
            <person name="Collins M."/>
            <person name="Cronin A."/>
            <person name="Davis P."/>
            <person name="Doggett J."/>
            <person name="Feltwell T."/>
            <person name="Goble A."/>
            <person name="Hamlin N."/>
            <person name="Hauser H."/>
            <person name="Holroyd S."/>
            <person name="Jagels K."/>
            <person name="Leather S."/>
            <person name="Moule S."/>
            <person name="Norberczak H."/>
            <person name="O'Neil S."/>
            <person name="Ormond D."/>
            <person name="Price C."/>
            <person name="Rabbinowitsch E."/>
            <person name="Rutter S."/>
            <person name="Sanders M."/>
            <person name="Saunders D."/>
            <person name="Seeger K."/>
            <person name="Sharp S."/>
            <person name="Simmonds M."/>
            <person name="Skelton J."/>
            <person name="Squares R."/>
            <person name="Squares S."/>
            <person name="Stevens K."/>
            <person name="Unwin L."/>
            <person name="Whitehead S."/>
            <person name="Barrell B.G."/>
            <person name="Maskell D.J."/>
        </authorList>
    </citation>
    <scope>NUCLEOTIDE SEQUENCE [LARGE SCALE GENOMIC DNA]</scope>
    <source>
        <strain evidence="3">ATCC BAA-588 / NCTC 13252 / RB50</strain>
    </source>
</reference>
<dbReference type="GO" id="GO:0003677">
    <property type="term" value="F:DNA binding"/>
    <property type="evidence" value="ECO:0007669"/>
    <property type="project" value="UniProtKB-KW"/>
</dbReference>
<evidence type="ECO:0000313" key="3">
    <source>
        <dbReference type="Proteomes" id="UP000001027"/>
    </source>
</evidence>
<name>A0A0H3LSB8_BORBR</name>
<dbReference type="InterPro" id="IPR009057">
    <property type="entry name" value="Homeodomain-like_sf"/>
</dbReference>
<dbReference type="EMBL" id="BX640448">
    <property type="protein sequence ID" value="CAE35630.1"/>
    <property type="molecule type" value="Genomic_DNA"/>
</dbReference>
<dbReference type="HOGENOM" id="CLU_141450_1_1_4"/>
<dbReference type="PANTHER" id="PTHR37812:SF1">
    <property type="entry name" value="MU-LIKE PROPHAGE FLUMU PROTEIN C"/>
    <property type="match status" value="1"/>
</dbReference>
<accession>A0A0H3LSB8</accession>
<dbReference type="KEGG" id="bbr:BB3657"/>
<sequence length="120" mass="13699">MERPNSRMSLVRHELFSDIVTHVEALLKDLGLPAAVADQAAVSVADFLADHWGGQYVVIPKDYQFRVAQRDLEMYRSHKGDFSATARQWGMTERGARKVIERVTKRLIAENQGRLFDELV</sequence>
<dbReference type="SUPFAM" id="SSF46689">
    <property type="entry name" value="Homeodomain-like"/>
    <property type="match status" value="1"/>
</dbReference>
<keyword evidence="2" id="KW-0238">DNA-binding</keyword>
<dbReference type="AlphaFoldDB" id="A0A0H3LSB8"/>
<dbReference type="Proteomes" id="UP000001027">
    <property type="component" value="Chromosome"/>
</dbReference>
<protein>
    <submittedName>
        <fullName evidence="2">Phage-related putative DNA-binding protein</fullName>
    </submittedName>
</protein>
<evidence type="ECO:0000259" key="1">
    <source>
        <dbReference type="Pfam" id="PF08765"/>
    </source>
</evidence>
<dbReference type="Pfam" id="PF08765">
    <property type="entry name" value="Mor"/>
    <property type="match status" value="1"/>
</dbReference>
<dbReference type="Gene3D" id="1.10.10.60">
    <property type="entry name" value="Homeodomain-like"/>
    <property type="match status" value="1"/>
</dbReference>
<dbReference type="InterPro" id="IPR014875">
    <property type="entry name" value="Mor_transcription_activator"/>
</dbReference>
<feature type="domain" description="Mor transcription activator" evidence="1">
    <location>
        <begin position="12"/>
        <end position="115"/>
    </location>
</feature>
<dbReference type="PANTHER" id="PTHR37812">
    <property type="entry name" value="MU-LIKE PROPHAGE FLUMU PROTEIN C"/>
    <property type="match status" value="1"/>
</dbReference>
<evidence type="ECO:0000313" key="2">
    <source>
        <dbReference type="EMBL" id="CAE35630.1"/>
    </source>
</evidence>
<dbReference type="eggNOG" id="COG5566">
    <property type="taxonomic scope" value="Bacteria"/>
</dbReference>
<proteinExistence type="predicted"/>
<dbReference type="InterPro" id="IPR052411">
    <property type="entry name" value="c-mor_Regulatory_Protein"/>
</dbReference>
<gene>
    <name evidence="2" type="ordered locus">BB3657</name>
</gene>
<organism evidence="2 3">
    <name type="scientific">Bordetella bronchiseptica (strain ATCC BAA-588 / NCTC 13252 / RB50)</name>
    <name type="common">Alcaligenes bronchisepticus</name>
    <dbReference type="NCBI Taxonomy" id="257310"/>
    <lineage>
        <taxon>Bacteria</taxon>
        <taxon>Pseudomonadati</taxon>
        <taxon>Pseudomonadota</taxon>
        <taxon>Betaproteobacteria</taxon>
        <taxon>Burkholderiales</taxon>
        <taxon>Alcaligenaceae</taxon>
        <taxon>Bordetella</taxon>
    </lineage>
</organism>
<dbReference type="RefSeq" id="WP_010926920.1">
    <property type="nucleotide sequence ID" value="NC_002927.3"/>
</dbReference>